<dbReference type="NCBIfam" id="NF041131">
    <property type="entry name" value="RicT_YaaT_fam"/>
    <property type="match status" value="1"/>
</dbReference>
<name>A0A0D6DYS4_9LACT</name>
<reference evidence="3" key="1">
    <citation type="submission" date="2015-01" db="EMBL/GenBank/DDBJ databases">
        <authorList>
            <person name="Andreevskaya M."/>
        </authorList>
    </citation>
    <scope>NUCLEOTIDE SEQUENCE [LARGE SCALE GENOMIC DNA]</scope>
    <source>
        <strain evidence="3">MKFS47</strain>
    </source>
</reference>
<evidence type="ECO:0000313" key="2">
    <source>
        <dbReference type="EMBL" id="CEN28916.1"/>
    </source>
</evidence>
<protein>
    <submittedName>
        <fullName evidence="2">Stage 0 sporulation protein YaaT</fullName>
    </submittedName>
</protein>
<dbReference type="PANTHER" id="PTHR43830:SF3">
    <property type="entry name" value="PROTEIN PSP1"/>
    <property type="match status" value="1"/>
</dbReference>
<dbReference type="InterPro" id="IPR007557">
    <property type="entry name" value="PSP1_C"/>
</dbReference>
<gene>
    <name evidence="2" type="primary">yaaT</name>
    <name evidence="2" type="ORF">LACPI_1716</name>
</gene>
<dbReference type="KEGG" id="lpk:LACPI_1716"/>
<proteinExistence type="predicted"/>
<dbReference type="GO" id="GO:0005737">
    <property type="term" value="C:cytoplasm"/>
    <property type="evidence" value="ECO:0007669"/>
    <property type="project" value="TreeGrafter"/>
</dbReference>
<evidence type="ECO:0000259" key="1">
    <source>
        <dbReference type="PROSITE" id="PS51411"/>
    </source>
</evidence>
<dbReference type="Pfam" id="PF04468">
    <property type="entry name" value="PSP1"/>
    <property type="match status" value="1"/>
</dbReference>
<dbReference type="AlphaFoldDB" id="A0A0D6DYS4"/>
<dbReference type="PANTHER" id="PTHR43830">
    <property type="entry name" value="PROTEIN PSP1"/>
    <property type="match status" value="1"/>
</dbReference>
<sequence>MNYEIKFAHGEDNIFVASDKNYTVSDMVLVKVDKCKMIGRVIRELSESLATEGVIIGLATSLDLELSEKVARDSDQAKVKVKALVKSHGLDMKVIEAKYTLDYKRLYISFTSEHRVDFRALLKDLASNFKTRIALRQIGPRDVAKTFGGLGPCGRPLCCSEFMGEFPNVSIKMAKNQALSLNQNKLNGLCGRLMCCLTYEDDFYRQARKNFPDFGDVIKTADGQARVIGLNILGNTVKVRLDNAVRDYDVTEIEVV</sequence>
<organism evidence="2 3">
    <name type="scientific">Pseudolactococcus piscium MKFS47</name>
    <dbReference type="NCBI Taxonomy" id="297352"/>
    <lineage>
        <taxon>Bacteria</taxon>
        <taxon>Bacillati</taxon>
        <taxon>Bacillota</taxon>
        <taxon>Bacilli</taxon>
        <taxon>Lactobacillales</taxon>
        <taxon>Streptococcaceae</taxon>
        <taxon>Pseudolactococcus</taxon>
    </lineage>
</organism>
<dbReference type="InterPro" id="IPR047767">
    <property type="entry name" value="PSP1-like"/>
</dbReference>
<accession>A0A0D6DYS4</accession>
<dbReference type="STRING" id="1364.LP2241_50114"/>
<feature type="domain" description="PSP1 C-terminal" evidence="1">
    <location>
        <begin position="53"/>
        <end position="138"/>
    </location>
</feature>
<evidence type="ECO:0000313" key="3">
    <source>
        <dbReference type="Proteomes" id="UP000033166"/>
    </source>
</evidence>
<dbReference type="Proteomes" id="UP000033166">
    <property type="component" value="Chromosome I"/>
</dbReference>
<dbReference type="PROSITE" id="PS51411">
    <property type="entry name" value="PSP1_C"/>
    <property type="match status" value="1"/>
</dbReference>
<dbReference type="HOGENOM" id="CLU_033149_2_0_9"/>
<dbReference type="RefSeq" id="WP_047915964.1">
    <property type="nucleotide sequence ID" value="NZ_LN774769.1"/>
</dbReference>
<dbReference type="EMBL" id="LN774769">
    <property type="protein sequence ID" value="CEN28916.1"/>
    <property type="molecule type" value="Genomic_DNA"/>
</dbReference>